<dbReference type="SUPFAM" id="SSF46785">
    <property type="entry name" value="Winged helix' DNA-binding domain"/>
    <property type="match status" value="1"/>
</dbReference>
<keyword evidence="2 7" id="KW-0808">Transferase</keyword>
<feature type="domain" description="O-methyltransferase C-terminal" evidence="5">
    <location>
        <begin position="220"/>
        <end position="363"/>
    </location>
</feature>
<organism evidence="7 8">
    <name type="scientific">Massariosphaeria phaeospora</name>
    <dbReference type="NCBI Taxonomy" id="100035"/>
    <lineage>
        <taxon>Eukaryota</taxon>
        <taxon>Fungi</taxon>
        <taxon>Dikarya</taxon>
        <taxon>Ascomycota</taxon>
        <taxon>Pezizomycotina</taxon>
        <taxon>Dothideomycetes</taxon>
        <taxon>Pleosporomycetidae</taxon>
        <taxon>Pleosporales</taxon>
        <taxon>Pleosporales incertae sedis</taxon>
        <taxon>Massariosphaeria</taxon>
    </lineage>
</organism>
<evidence type="ECO:0000259" key="5">
    <source>
        <dbReference type="Pfam" id="PF00891"/>
    </source>
</evidence>
<dbReference type="PANTHER" id="PTHR43712:SF11">
    <property type="entry name" value="O-METHYLTRANSFERASE (AFU_ORTHOLOGUE AFUA_2G17820)-RELATED"/>
    <property type="match status" value="1"/>
</dbReference>
<dbReference type="EMBL" id="JAADJZ010000004">
    <property type="protein sequence ID" value="KAF2875895.1"/>
    <property type="molecule type" value="Genomic_DNA"/>
</dbReference>
<name>A0A7C8MGB5_9PLEO</name>
<reference evidence="7 8" key="1">
    <citation type="submission" date="2020-01" db="EMBL/GenBank/DDBJ databases">
        <authorList>
            <consortium name="DOE Joint Genome Institute"/>
            <person name="Haridas S."/>
            <person name="Albert R."/>
            <person name="Binder M."/>
            <person name="Bloem J."/>
            <person name="Labutti K."/>
            <person name="Salamov A."/>
            <person name="Andreopoulos B."/>
            <person name="Baker S.E."/>
            <person name="Barry K."/>
            <person name="Bills G."/>
            <person name="Bluhm B.H."/>
            <person name="Cannon C."/>
            <person name="Castanera R."/>
            <person name="Culley D.E."/>
            <person name="Daum C."/>
            <person name="Ezra D."/>
            <person name="Gonzalez J.B."/>
            <person name="Henrissat B."/>
            <person name="Kuo A."/>
            <person name="Liang C."/>
            <person name="Lipzen A."/>
            <person name="Lutzoni F."/>
            <person name="Magnuson J."/>
            <person name="Mondo S."/>
            <person name="Nolan M."/>
            <person name="Ohm R."/>
            <person name="Pangilinan J."/>
            <person name="Park H.-J.H."/>
            <person name="Ramirez L."/>
            <person name="Alfaro M."/>
            <person name="Sun H."/>
            <person name="Tritt A."/>
            <person name="Yoshinaga Y."/>
            <person name="Zwiers L.-H.L."/>
            <person name="Turgeon B.G."/>
            <person name="Goodwin S.B."/>
            <person name="Spatafora J.W."/>
            <person name="Crous P.W."/>
            <person name="Grigoriev I.V."/>
        </authorList>
    </citation>
    <scope>NUCLEOTIDE SEQUENCE [LARGE SCALE GENOMIC DNA]</scope>
    <source>
        <strain evidence="7 8">CBS 611.86</strain>
    </source>
</reference>
<dbReference type="AlphaFoldDB" id="A0A7C8MGB5"/>
<dbReference type="InterPro" id="IPR016461">
    <property type="entry name" value="COMT-like"/>
</dbReference>
<sequence length="365" mass="40651">MTSLLRDKLLEVSNSPPTLSNEERLALMEACDKAKLALETPLDTTIRIMFGGFESVSLRLAVDMQLIDQAMASKGPVTANELSLASGADAILVVRIMRMLVAMGIFNAEKPSYTCKPLFDLPCATKSTHFPYGASQIPPIVFLPEYFEQKGYKNPTDADGGSFQFTYQSKQHFFDWLSARPRLQGAFNTTMGIQRMERGETWLDYYPVEGKLRANADGILLVDVGGSVGHDVIKFQQRFPNLPGRLIFEDFLTVVSSATDLAAGIEAISHDFFRPHPASVRGAKAYYLRTVLHDWPDKQALTILRHIRDVMAQDSVLLIDENVMPDENVALYQASLDLIMMGVFASLDRTVKQFEELLDAAGLSW</sequence>
<dbReference type="PANTHER" id="PTHR43712">
    <property type="entry name" value="PUTATIVE (AFU_ORTHOLOGUE AFUA_4G14580)-RELATED"/>
    <property type="match status" value="1"/>
</dbReference>
<comment type="caution">
    <text evidence="7">The sequence shown here is derived from an EMBL/GenBank/DDBJ whole genome shotgun (WGS) entry which is preliminary data.</text>
</comment>
<keyword evidence="8" id="KW-1185">Reference proteome</keyword>
<dbReference type="Proteomes" id="UP000481861">
    <property type="component" value="Unassembled WGS sequence"/>
</dbReference>
<keyword evidence="1 7" id="KW-0489">Methyltransferase</keyword>
<evidence type="ECO:0000313" key="7">
    <source>
        <dbReference type="EMBL" id="KAF2875895.1"/>
    </source>
</evidence>
<dbReference type="InterPro" id="IPR012967">
    <property type="entry name" value="COMT_dimerisation"/>
</dbReference>
<dbReference type="GO" id="GO:0032259">
    <property type="term" value="P:methylation"/>
    <property type="evidence" value="ECO:0007669"/>
    <property type="project" value="UniProtKB-KW"/>
</dbReference>
<proteinExistence type="predicted"/>
<feature type="active site" description="Proton acceptor" evidence="4">
    <location>
        <position position="293"/>
    </location>
</feature>
<dbReference type="SUPFAM" id="SSF53335">
    <property type="entry name" value="S-adenosyl-L-methionine-dependent methyltransferases"/>
    <property type="match status" value="1"/>
</dbReference>
<dbReference type="PIRSF" id="PIRSF005739">
    <property type="entry name" value="O-mtase"/>
    <property type="match status" value="1"/>
</dbReference>
<dbReference type="InterPro" id="IPR036388">
    <property type="entry name" value="WH-like_DNA-bd_sf"/>
</dbReference>
<dbReference type="OrthoDB" id="1535081at2759"/>
<dbReference type="InterPro" id="IPR029063">
    <property type="entry name" value="SAM-dependent_MTases_sf"/>
</dbReference>
<gene>
    <name evidence="7" type="ORF">BDV95DRAFT_603293</name>
</gene>
<evidence type="ECO:0000313" key="8">
    <source>
        <dbReference type="Proteomes" id="UP000481861"/>
    </source>
</evidence>
<dbReference type="Gene3D" id="3.40.50.150">
    <property type="entry name" value="Vaccinia Virus protein VP39"/>
    <property type="match status" value="1"/>
</dbReference>
<feature type="domain" description="O-methyltransferase dimerisation" evidence="6">
    <location>
        <begin position="48"/>
        <end position="114"/>
    </location>
</feature>
<dbReference type="InterPro" id="IPR001077">
    <property type="entry name" value="COMT_C"/>
</dbReference>
<evidence type="ECO:0000256" key="1">
    <source>
        <dbReference type="ARBA" id="ARBA00022603"/>
    </source>
</evidence>
<dbReference type="Pfam" id="PF08100">
    <property type="entry name" value="Dimerisation"/>
    <property type="match status" value="1"/>
</dbReference>
<dbReference type="InterPro" id="IPR036390">
    <property type="entry name" value="WH_DNA-bd_sf"/>
</dbReference>
<dbReference type="Pfam" id="PF00891">
    <property type="entry name" value="Methyltransf_2"/>
    <property type="match status" value="1"/>
</dbReference>
<dbReference type="GO" id="GO:0008171">
    <property type="term" value="F:O-methyltransferase activity"/>
    <property type="evidence" value="ECO:0007669"/>
    <property type="project" value="InterPro"/>
</dbReference>
<evidence type="ECO:0000256" key="4">
    <source>
        <dbReference type="PIRSR" id="PIRSR005739-1"/>
    </source>
</evidence>
<accession>A0A7C8MGB5</accession>
<evidence type="ECO:0000256" key="2">
    <source>
        <dbReference type="ARBA" id="ARBA00022679"/>
    </source>
</evidence>
<dbReference type="PROSITE" id="PS51683">
    <property type="entry name" value="SAM_OMT_II"/>
    <property type="match status" value="1"/>
</dbReference>
<dbReference type="Gene3D" id="1.10.10.10">
    <property type="entry name" value="Winged helix-like DNA-binding domain superfamily/Winged helix DNA-binding domain"/>
    <property type="match status" value="1"/>
</dbReference>
<protein>
    <submittedName>
        <fullName evidence="7">S-adenosyl-L-methionine-dependent methyltransferase</fullName>
    </submittedName>
</protein>
<keyword evidence="3" id="KW-0949">S-adenosyl-L-methionine</keyword>
<evidence type="ECO:0000259" key="6">
    <source>
        <dbReference type="Pfam" id="PF08100"/>
    </source>
</evidence>
<evidence type="ECO:0000256" key="3">
    <source>
        <dbReference type="ARBA" id="ARBA00022691"/>
    </source>
</evidence>
<dbReference type="GO" id="GO:0046983">
    <property type="term" value="F:protein dimerization activity"/>
    <property type="evidence" value="ECO:0007669"/>
    <property type="project" value="InterPro"/>
</dbReference>